<evidence type="ECO:0000256" key="1">
    <source>
        <dbReference type="SAM" id="MobiDB-lite"/>
    </source>
</evidence>
<feature type="compositionally biased region" description="Basic and acidic residues" evidence="1">
    <location>
        <begin position="38"/>
        <end position="54"/>
    </location>
</feature>
<gene>
    <name evidence="2" type="ORF">UFOPK2624_01856</name>
</gene>
<name>A0A6J6RGF2_9ZZZZ</name>
<feature type="compositionally biased region" description="Basic and acidic residues" evidence="1">
    <location>
        <begin position="76"/>
        <end position="86"/>
    </location>
</feature>
<sequence length="86" mass="9131">MNLNPDQRVPCCCRLDEQRGEPAGSGSDDANASSAGHLRPDRVHVGAEGTEFRVDPPGSFHHNSSLGGREAGGAIDEGRSEFFLKP</sequence>
<dbReference type="AlphaFoldDB" id="A0A6J6RGF2"/>
<organism evidence="2">
    <name type="scientific">freshwater metagenome</name>
    <dbReference type="NCBI Taxonomy" id="449393"/>
    <lineage>
        <taxon>unclassified sequences</taxon>
        <taxon>metagenomes</taxon>
        <taxon>ecological metagenomes</taxon>
    </lineage>
</organism>
<accession>A0A6J6RGF2</accession>
<evidence type="ECO:0000313" key="2">
    <source>
        <dbReference type="EMBL" id="CAB4723101.1"/>
    </source>
</evidence>
<proteinExistence type="predicted"/>
<protein>
    <submittedName>
        <fullName evidence="2">Unannotated protein</fullName>
    </submittedName>
</protein>
<reference evidence="2" key="1">
    <citation type="submission" date="2020-05" db="EMBL/GenBank/DDBJ databases">
        <authorList>
            <person name="Chiriac C."/>
            <person name="Salcher M."/>
            <person name="Ghai R."/>
            <person name="Kavagutti S V."/>
        </authorList>
    </citation>
    <scope>NUCLEOTIDE SEQUENCE</scope>
</reference>
<feature type="region of interest" description="Disordered" evidence="1">
    <location>
        <begin position="17"/>
        <end position="86"/>
    </location>
</feature>
<dbReference type="EMBL" id="CAEZXY010000130">
    <property type="protein sequence ID" value="CAB4723101.1"/>
    <property type="molecule type" value="Genomic_DNA"/>
</dbReference>
<feature type="compositionally biased region" description="Low complexity" evidence="1">
    <location>
        <begin position="24"/>
        <end position="36"/>
    </location>
</feature>